<evidence type="ECO:0000313" key="20">
    <source>
        <dbReference type="WBParaSite" id="nOo.2.0.1.t01108-RA"/>
    </source>
</evidence>
<dbReference type="Pfam" id="PF00069">
    <property type="entry name" value="Pkinase"/>
    <property type="match status" value="1"/>
</dbReference>
<evidence type="ECO:0000256" key="4">
    <source>
        <dbReference type="ARBA" id="ARBA00022614"/>
    </source>
</evidence>
<dbReference type="GO" id="GO:0005525">
    <property type="term" value="F:GTP binding"/>
    <property type="evidence" value="ECO:0007669"/>
    <property type="project" value="UniProtKB-KW"/>
</dbReference>
<evidence type="ECO:0000259" key="16">
    <source>
        <dbReference type="PROSITE" id="PS50011"/>
    </source>
</evidence>
<dbReference type="SMART" id="SM00364">
    <property type="entry name" value="LRR_BAC"/>
    <property type="match status" value="8"/>
</dbReference>
<dbReference type="Proteomes" id="UP000271087">
    <property type="component" value="Unassembled WGS sequence"/>
</dbReference>
<dbReference type="OrthoDB" id="10252328at2759"/>
<keyword evidence="7 14" id="KW-0547">Nucleotide-binding</keyword>
<evidence type="ECO:0000313" key="18">
    <source>
        <dbReference type="EMBL" id="VDK63475.1"/>
    </source>
</evidence>
<dbReference type="Gene3D" id="1.10.510.10">
    <property type="entry name" value="Transferase(Phosphotransferase) domain 1"/>
    <property type="match status" value="1"/>
</dbReference>
<sequence length="2633" mass="294696">MEPMDEKLSSEETGQLVYEAVMYENEELLRELLEVNPGKVYYRDKYGRSALHIAAQNGNVPILDLLIKAGADVNSMAGPSALCATPLHVAAVAGHLEAVRHLIEAGAELLATDLRDHCALELAQMANQFETACVLIDAIESVRNKTRQLHDDLIKSAEEGDFRAVIETLPSLSSANYDAILNGATLDRKCVLYLACLNGRKEVVEALLNVRGHTLIQPNTHDTVLHAAISSQKPIIVEMILKAFTHLVTTKNADGSTALHWASQCGNLDIVKLLMEFPYEEDVLTRIEDISGRFSYRFVLDVNGLDAQCRTALYLAVANSYYDIVKYLLEVEFPTMDVDQKCPFEVDVYCSGGKTPLMVAAANGDLALVKLLLDHGADVNLPCGLTDADISSVDGARCIGSGALNEACRIGCVPLVQLLFQRGAVDHENVALATAFKYNQDSLARLFLLRLAFVDPEYRVSKKNIDLGQMSVSRSQLSSAVYPTTSCMLNWHNASLETISNDWLVAACLQVNQRLRTSRMALAALTRIDLSKNKMKILSGQLLQLPSLRSLNAANNEITEIEIPSDGFHSPLLENLLLEFNKLSVLPDELFSSRLPVLNFLDVSYNKLYSLPETLWFAPRLRELNVSNNALSVLPAVGSLQFRPSSSLSETEKPESLYSDLYTHQSTLSTDDSLSVGGRNDDSNITIHELKRHNIWQTSIRLARSDESDAENGSLTFSSMISVFNVSHNNIKMMPSCLACCCPYLTRLNISYNQLTSLGPVQCLPTRLRHLDVSNNQLVAAFECPTAVHLVCHAVSMPSNEISPMRHASPLRNSRSRSKSAVRSQRSLSVAPIGDTLCDTFIDACPHKQHTRLESLRTFIAANNRLTEIPLLVPNSKITSPKKKQRESRQRCSAARRQILFPALTTLDVSNNFVTNVPTALSNLVSLSVLNLSGNIGIEMLPPELGLLSKLWNLMLKGCSLRDPLKSMVHVESYKTIDLIAYLKSVLEDSRPYTRLKLMIVGVQGIGKTSLLQQIRLEGTVGKRIPPNDVSWSKRMGHSIGSGGDRTTKGANISTVGVDIAEWTFEPKKTKGEPTFGPLTFRTWDFGGQREYYATHQYFLSRRSLYILVWKVTDGEAALPDLRQWLVNIQARAPNSPVIIVGTHVDQIFSNPERFPSTYLDDLNAIIRDHFVMVPDADKKGLPRVVESLFVSSKTKQNIRVLCNLLYRTAYDIRTANSKERLLDQKIPASYLALEKIVIELADERRSIGIEPVMRSNDFHNIVQERMLKNYGRALRDDIEFNHACSFLHENGVMLHYEDVTLKELYFLDPQWLCDILAHVITIREINPFARNGLMKIDDLQVLFKSLNLSNSAINLRSHIISLLQKFEVALCWQSRSLLIPSLLPDEYQLRGGYPGSKVMVPTKATSWQLAIEQREIKKSFVKKTPHLQIQTLFSQRNLGDSRYRATMPMTTVSNGRKKPPASVSVDRDEIVGERARLIDKKNGCIVNMEYLEQEIVRRIYVMAYIPSGFWSRLMTRVLTDDHITMCIERLLQMEYLSEDSSLETVNELCDRQFLSYWLLWQTGFEILAFDKTVFLMRQFLPLAEVPDVHYETVEWRCCTEDNNWRTLDMSGSSLIEIIIPAVRINLVSNEKEYILRSNRAAVTRLLAVIVDIMDTLLEDWYPSLGTRFVHTSEGCLLVNRLVPCLKCANSTRNLDTFCKEKKSDDTICEPLTKQKLHAFTVEECILSAHDGINLRCPVHSDISVEDIAPDTVFLDISGDYLIQPTSVKRGKLIGHGAFGFVFKAALKISDTNVQDAALKMLEPVEPGLGARASSVSAYKAAYTKWQRDPLQNACRAYCICRQELNVLASLQHSHITALMGVCPRPLALLVELAPLGALNHLLNNYQRSGARLHLSVIQDTASQVAKALEYLHEHRIIYRDLKCENVLTWRFPPPFSAIADVLVKLGDYGISRSSFPSGGAKGFGGTEGFMAPEIIRYNGEQEYTEKVDCFSFAMFLYELISLKLPFSGHEQLKEYVLDGGRPRLTPSELLYPCNVLDVMVVCWAAQPMDRPSASQIVSMTTAPEFTHLLDVISLNDPDSVVNASISFPTLDDVELDSFIEDSVEGEIWMSRSDGSVTVVSCNQYGWLDSKSIIMNTDRTVILAMCVVNNNVWLAESTGILRIYCRSSYSELWSFSISRFLPTAHLSISVISLSVFTTAPLLILVTLPSALLLVKGDNTADNPFVSSIGLPTIYSSAIIDYGKNMKQIWIGHEHSSISIYDVNVESQLVFAANISHSENQVDTTEKNCVSHLVTTGKDSTLLWSVLSHGSKVYQWSTASRKVRSRLDSRKILPSSESISTLDIEASRDGYISALALLDRTDGAQLYIGTSRGAVIVAQAFETAILQMRPLAAFRPYVEDVHTIIVLDIASALNEFMRTRRDFISMVSLGRRSFGANSTSSGNDSLESVSWVKDRVSETVDRFRQNTTEHVSSVNSYVITVGNGYRCLIDRFTDRKHQGSATLRRESHCAIIWRTDEWDAVCQMLMKEKGGYRIVYWGVFSSAYCIVLQQAERQMASLRSTELRRKRSTNTMACLLQGMEGSSVAIELKDYSVVQVLAGYATVYLRIKLQKNRIYVDLSLHQIFLGNWYFGSLR</sequence>
<dbReference type="PROSITE" id="PS50088">
    <property type="entry name" value="ANK_REPEAT"/>
    <property type="match status" value="4"/>
</dbReference>
<dbReference type="Pfam" id="PF12796">
    <property type="entry name" value="Ank_2"/>
    <property type="match status" value="3"/>
</dbReference>
<evidence type="ECO:0000256" key="15">
    <source>
        <dbReference type="SAM" id="MobiDB-lite"/>
    </source>
</evidence>
<dbReference type="EMBL" id="UYRW01000130">
    <property type="protein sequence ID" value="VDK63475.1"/>
    <property type="molecule type" value="Genomic_DNA"/>
</dbReference>
<dbReference type="PROSITE" id="PS00107">
    <property type="entry name" value="PROTEIN_KINASE_ATP"/>
    <property type="match status" value="1"/>
</dbReference>
<keyword evidence="8" id="KW-0418">Kinase</keyword>
<reference evidence="20" key="1">
    <citation type="submission" date="2016-06" db="UniProtKB">
        <authorList>
            <consortium name="WormBaseParasite"/>
        </authorList>
    </citation>
    <scope>IDENTIFICATION</scope>
</reference>
<comment type="catalytic activity">
    <reaction evidence="12">
        <text>L-seryl-[protein] + ATP = O-phospho-L-seryl-[protein] + ADP + H(+)</text>
        <dbReference type="Rhea" id="RHEA:17989"/>
        <dbReference type="Rhea" id="RHEA-COMP:9863"/>
        <dbReference type="Rhea" id="RHEA-COMP:11604"/>
        <dbReference type="ChEBI" id="CHEBI:15378"/>
        <dbReference type="ChEBI" id="CHEBI:29999"/>
        <dbReference type="ChEBI" id="CHEBI:30616"/>
        <dbReference type="ChEBI" id="CHEBI:83421"/>
        <dbReference type="ChEBI" id="CHEBI:456216"/>
        <dbReference type="EC" id="2.7.11.1"/>
    </reaction>
</comment>
<keyword evidence="5" id="KW-0808">Transferase</keyword>
<gene>
    <name evidence="18" type="ORF">NOO_LOCUS1108</name>
</gene>
<feature type="domain" description="Protein kinase" evidence="16">
    <location>
        <begin position="1768"/>
        <end position="2066"/>
    </location>
</feature>
<evidence type="ECO:0000256" key="14">
    <source>
        <dbReference type="PROSITE-ProRule" id="PRU10141"/>
    </source>
</evidence>
<feature type="domain" description="Roc" evidence="17">
    <location>
        <begin position="989"/>
        <end position="1213"/>
    </location>
</feature>
<dbReference type="Pfam" id="PF16095">
    <property type="entry name" value="COR-A"/>
    <property type="match status" value="1"/>
</dbReference>
<dbReference type="GO" id="GO:0004674">
    <property type="term" value="F:protein serine/threonine kinase activity"/>
    <property type="evidence" value="ECO:0007669"/>
    <property type="project" value="UniProtKB-KW"/>
</dbReference>
<dbReference type="Gene3D" id="1.25.40.20">
    <property type="entry name" value="Ankyrin repeat-containing domain"/>
    <property type="match status" value="3"/>
</dbReference>
<keyword evidence="9 14" id="KW-0067">ATP-binding</keyword>
<dbReference type="SUPFAM" id="SSF52058">
    <property type="entry name" value="L domain-like"/>
    <property type="match status" value="1"/>
</dbReference>
<dbReference type="PROSITE" id="PS51450">
    <property type="entry name" value="LRR"/>
    <property type="match status" value="2"/>
</dbReference>
<feature type="repeat" description="ANK" evidence="13">
    <location>
        <begin position="352"/>
        <end position="384"/>
    </location>
</feature>
<keyword evidence="4" id="KW-0433">Leucine-rich repeat</keyword>
<feature type="region of interest" description="Disordered" evidence="15">
    <location>
        <begin position="803"/>
        <end position="826"/>
    </location>
</feature>
<dbReference type="PROSITE" id="PS51424">
    <property type="entry name" value="ROC"/>
    <property type="match status" value="1"/>
</dbReference>
<dbReference type="Gene3D" id="3.80.10.10">
    <property type="entry name" value="Ribonuclease Inhibitor"/>
    <property type="match status" value="3"/>
</dbReference>
<dbReference type="InterPro" id="IPR000719">
    <property type="entry name" value="Prot_kinase_dom"/>
</dbReference>
<dbReference type="PRINTS" id="PR00449">
    <property type="entry name" value="RASTRNSFRMNG"/>
</dbReference>
<dbReference type="InterPro" id="IPR001611">
    <property type="entry name" value="Leu-rich_rpt"/>
</dbReference>
<dbReference type="Gene3D" id="3.40.50.300">
    <property type="entry name" value="P-loop containing nucleotide triphosphate hydrolases"/>
    <property type="match status" value="1"/>
</dbReference>
<evidence type="ECO:0000259" key="17">
    <source>
        <dbReference type="PROSITE" id="PS51424"/>
    </source>
</evidence>
<dbReference type="InterPro" id="IPR032675">
    <property type="entry name" value="LRR_dom_sf"/>
</dbReference>
<dbReference type="InterPro" id="IPR027417">
    <property type="entry name" value="P-loop_NTPase"/>
</dbReference>
<dbReference type="InterPro" id="IPR011047">
    <property type="entry name" value="Quinoprotein_ADH-like_sf"/>
</dbReference>
<evidence type="ECO:0000313" key="19">
    <source>
        <dbReference type="Proteomes" id="UP000271087"/>
    </source>
</evidence>
<dbReference type="SUPFAM" id="SSF48403">
    <property type="entry name" value="Ankyrin repeat"/>
    <property type="match status" value="1"/>
</dbReference>
<dbReference type="InterPro" id="IPR036770">
    <property type="entry name" value="Ankyrin_rpt-contain_sf"/>
</dbReference>
<evidence type="ECO:0000256" key="3">
    <source>
        <dbReference type="ARBA" id="ARBA00022527"/>
    </source>
</evidence>
<dbReference type="STRING" id="42157.A0A182DZJ4"/>
<dbReference type="Pfam" id="PF08477">
    <property type="entry name" value="Roc"/>
    <property type="match status" value="1"/>
</dbReference>
<dbReference type="PRINTS" id="PR01415">
    <property type="entry name" value="ANKYRIN"/>
</dbReference>
<dbReference type="InterPro" id="IPR020859">
    <property type="entry name" value="ROC"/>
</dbReference>
<evidence type="ECO:0000256" key="2">
    <source>
        <dbReference type="ARBA" id="ARBA00012513"/>
    </source>
</evidence>
<keyword evidence="19" id="KW-1185">Reference proteome</keyword>
<dbReference type="EC" id="2.7.11.1" evidence="2"/>
<evidence type="ECO:0000256" key="8">
    <source>
        <dbReference type="ARBA" id="ARBA00022777"/>
    </source>
</evidence>
<keyword evidence="3" id="KW-0723">Serine/threonine-protein kinase</keyword>
<proteinExistence type="predicted"/>
<name>A0A182DZJ4_ONCOC</name>
<evidence type="ECO:0000256" key="9">
    <source>
        <dbReference type="ARBA" id="ARBA00022840"/>
    </source>
</evidence>
<dbReference type="FunFam" id="1.10.510.10:FF:001242">
    <property type="entry name" value="Leucine-rich repeat serine/threonine-protein kinase 1"/>
    <property type="match status" value="1"/>
</dbReference>
<dbReference type="SUPFAM" id="SSF52540">
    <property type="entry name" value="P-loop containing nucleoside triphosphate hydrolases"/>
    <property type="match status" value="1"/>
</dbReference>
<dbReference type="PANTHER" id="PTHR24198:SF169">
    <property type="entry name" value="NON-SPECIFIC SERINE_THREONINE PROTEIN KINASE"/>
    <property type="match status" value="1"/>
</dbReference>
<dbReference type="GO" id="GO:0009966">
    <property type="term" value="P:regulation of signal transduction"/>
    <property type="evidence" value="ECO:0007669"/>
    <property type="project" value="UniProtKB-ARBA"/>
</dbReference>
<organism evidence="20">
    <name type="scientific">Onchocerca ochengi</name>
    <name type="common">Filarial nematode worm</name>
    <dbReference type="NCBI Taxonomy" id="42157"/>
    <lineage>
        <taxon>Eukaryota</taxon>
        <taxon>Metazoa</taxon>
        <taxon>Ecdysozoa</taxon>
        <taxon>Nematoda</taxon>
        <taxon>Chromadorea</taxon>
        <taxon>Rhabditida</taxon>
        <taxon>Spirurina</taxon>
        <taxon>Spiruromorpha</taxon>
        <taxon>Filarioidea</taxon>
        <taxon>Onchocercidae</taxon>
        <taxon>Onchocerca</taxon>
    </lineage>
</organism>
<dbReference type="PROSITE" id="PS50297">
    <property type="entry name" value="ANK_REP_REGION"/>
    <property type="match status" value="4"/>
</dbReference>
<dbReference type="SMART" id="SM00369">
    <property type="entry name" value="LRR_TYP"/>
    <property type="match status" value="7"/>
</dbReference>
<dbReference type="PROSITE" id="PS50011">
    <property type="entry name" value="PROTEIN_KINASE_DOM"/>
    <property type="match status" value="1"/>
</dbReference>
<feature type="repeat" description="ANK" evidence="13">
    <location>
        <begin position="254"/>
        <end position="286"/>
    </location>
</feature>
<feature type="binding site" evidence="14">
    <location>
        <position position="1800"/>
    </location>
    <ligand>
        <name>ATP</name>
        <dbReference type="ChEBI" id="CHEBI:30616"/>
    </ligand>
</feature>
<evidence type="ECO:0000256" key="11">
    <source>
        <dbReference type="ARBA" id="ARBA00047899"/>
    </source>
</evidence>
<dbReference type="SUPFAM" id="SSF50998">
    <property type="entry name" value="Quinoprotein alcohol dehydrogenase-like"/>
    <property type="match status" value="1"/>
</dbReference>
<dbReference type="Pfam" id="PF00023">
    <property type="entry name" value="Ank"/>
    <property type="match status" value="1"/>
</dbReference>
<reference evidence="18 19" key="2">
    <citation type="submission" date="2018-08" db="EMBL/GenBank/DDBJ databases">
        <authorList>
            <person name="Laetsch R D."/>
            <person name="Stevens L."/>
            <person name="Kumar S."/>
            <person name="Blaxter L. M."/>
        </authorList>
    </citation>
    <scope>NUCLEOTIDE SEQUENCE [LARGE SCALE GENOMIC DNA]</scope>
</reference>
<dbReference type="SMART" id="SM00220">
    <property type="entry name" value="S_TKc"/>
    <property type="match status" value="1"/>
</dbReference>
<dbReference type="Pfam" id="PF13855">
    <property type="entry name" value="LRR_8"/>
    <property type="match status" value="1"/>
</dbReference>
<evidence type="ECO:0000256" key="1">
    <source>
        <dbReference type="ARBA" id="ARBA00001946"/>
    </source>
</evidence>
<dbReference type="InterPro" id="IPR008271">
    <property type="entry name" value="Ser/Thr_kinase_AS"/>
</dbReference>
<dbReference type="WBParaSite" id="nOo.2.0.1.t01108-RA">
    <property type="protein sequence ID" value="nOo.2.0.1.t01108-RA"/>
    <property type="gene ID" value="nOo.2.0.1.g01108"/>
</dbReference>
<dbReference type="GO" id="GO:0005737">
    <property type="term" value="C:cytoplasm"/>
    <property type="evidence" value="ECO:0007669"/>
    <property type="project" value="UniProtKB-ARBA"/>
</dbReference>
<dbReference type="InterPro" id="IPR011009">
    <property type="entry name" value="Kinase-like_dom_sf"/>
</dbReference>
<dbReference type="InterPro" id="IPR032171">
    <property type="entry name" value="COR-A"/>
</dbReference>
<dbReference type="SUPFAM" id="SSF56112">
    <property type="entry name" value="Protein kinase-like (PK-like)"/>
    <property type="match status" value="1"/>
</dbReference>
<evidence type="ECO:0000256" key="5">
    <source>
        <dbReference type="ARBA" id="ARBA00022679"/>
    </source>
</evidence>
<dbReference type="Gene3D" id="3.30.70.1390">
    <property type="entry name" value="ROC domain from the Parkinson's disease-associated leucine-rich repeat kinase 2"/>
    <property type="match status" value="1"/>
</dbReference>
<evidence type="ECO:0000256" key="7">
    <source>
        <dbReference type="ARBA" id="ARBA00022741"/>
    </source>
</evidence>
<evidence type="ECO:0000256" key="12">
    <source>
        <dbReference type="ARBA" id="ARBA00048679"/>
    </source>
</evidence>
<comment type="cofactor">
    <cofactor evidence="1">
        <name>Mg(2+)</name>
        <dbReference type="ChEBI" id="CHEBI:18420"/>
    </cofactor>
</comment>
<dbReference type="PROSITE" id="PS00108">
    <property type="entry name" value="PROTEIN_KINASE_ST"/>
    <property type="match status" value="1"/>
</dbReference>
<dbReference type="InterPro" id="IPR017441">
    <property type="entry name" value="Protein_kinase_ATP_BS"/>
</dbReference>
<keyword evidence="10 13" id="KW-0040">ANK repeat</keyword>
<evidence type="ECO:0000256" key="6">
    <source>
        <dbReference type="ARBA" id="ARBA00022737"/>
    </source>
</evidence>
<dbReference type="PANTHER" id="PTHR24198">
    <property type="entry name" value="ANKYRIN REPEAT AND PROTEIN KINASE DOMAIN-CONTAINING PROTEIN"/>
    <property type="match status" value="1"/>
</dbReference>
<evidence type="ECO:0000256" key="13">
    <source>
        <dbReference type="PROSITE-ProRule" id="PRU00023"/>
    </source>
</evidence>
<feature type="repeat" description="ANK" evidence="13">
    <location>
        <begin position="46"/>
        <end position="78"/>
    </location>
</feature>
<accession>A0A182DZJ4</accession>
<comment type="catalytic activity">
    <reaction evidence="11">
        <text>L-threonyl-[protein] + ATP = O-phospho-L-threonyl-[protein] + ADP + H(+)</text>
        <dbReference type="Rhea" id="RHEA:46608"/>
        <dbReference type="Rhea" id="RHEA-COMP:11060"/>
        <dbReference type="Rhea" id="RHEA-COMP:11605"/>
        <dbReference type="ChEBI" id="CHEBI:15378"/>
        <dbReference type="ChEBI" id="CHEBI:30013"/>
        <dbReference type="ChEBI" id="CHEBI:30616"/>
        <dbReference type="ChEBI" id="CHEBI:61977"/>
        <dbReference type="ChEBI" id="CHEBI:456216"/>
        <dbReference type="EC" id="2.7.11.1"/>
    </reaction>
</comment>
<dbReference type="GO" id="GO:0005524">
    <property type="term" value="F:ATP binding"/>
    <property type="evidence" value="ECO:0007669"/>
    <property type="project" value="UniProtKB-UniRule"/>
</dbReference>
<feature type="repeat" description="ANK" evidence="13">
    <location>
        <begin position="85"/>
        <end position="114"/>
    </location>
</feature>
<keyword evidence="6" id="KW-0677">Repeat</keyword>
<dbReference type="InterPro" id="IPR003591">
    <property type="entry name" value="Leu-rich_rpt_typical-subtyp"/>
</dbReference>
<protein>
    <recommendedName>
        <fullName evidence="2">non-specific serine/threonine protein kinase</fullName>
        <ecNumber evidence="2">2.7.11.1</ecNumber>
    </recommendedName>
</protein>
<evidence type="ECO:0000256" key="10">
    <source>
        <dbReference type="ARBA" id="ARBA00023043"/>
    </source>
</evidence>
<dbReference type="InterPro" id="IPR002110">
    <property type="entry name" value="Ankyrin_rpt"/>
</dbReference>
<dbReference type="SMART" id="SM00248">
    <property type="entry name" value="ANK"/>
    <property type="match status" value="8"/>
</dbReference>